<dbReference type="FunFam" id="3.30.420.40:FF:000028">
    <property type="entry name" value="heat shock 70 kDa protein-like"/>
    <property type="match status" value="1"/>
</dbReference>
<dbReference type="InterPro" id="IPR018181">
    <property type="entry name" value="Heat_shock_70_CS"/>
</dbReference>
<dbReference type="Proteomes" id="UP000186817">
    <property type="component" value="Unassembled WGS sequence"/>
</dbReference>
<comment type="similarity">
    <text evidence="1">Belongs to the heat shock protein 70 family.</text>
</comment>
<proteinExistence type="inferred from homology"/>
<reference evidence="5 6" key="1">
    <citation type="submission" date="2016-02" db="EMBL/GenBank/DDBJ databases">
        <title>Genome analysis of coral dinoflagellate symbionts highlights evolutionary adaptations to a symbiotic lifestyle.</title>
        <authorList>
            <person name="Aranda M."/>
            <person name="Li Y."/>
            <person name="Liew Y.J."/>
            <person name="Baumgarten S."/>
            <person name="Simakov O."/>
            <person name="Wilson M."/>
            <person name="Piel J."/>
            <person name="Ashoor H."/>
            <person name="Bougouffa S."/>
            <person name="Bajic V.B."/>
            <person name="Ryu T."/>
            <person name="Ravasi T."/>
            <person name="Bayer T."/>
            <person name="Micklem G."/>
            <person name="Kim H."/>
            <person name="Bhak J."/>
            <person name="Lajeunesse T.C."/>
            <person name="Voolstra C.R."/>
        </authorList>
    </citation>
    <scope>NUCLEOTIDE SEQUENCE [LARGE SCALE GENOMIC DNA]</scope>
    <source>
        <strain evidence="5 6">CCMP2467</strain>
    </source>
</reference>
<dbReference type="InterPro" id="IPR043129">
    <property type="entry name" value="ATPase_NBD"/>
</dbReference>
<feature type="compositionally biased region" description="Basic and acidic residues" evidence="4">
    <location>
        <begin position="196"/>
        <end position="205"/>
    </location>
</feature>
<dbReference type="Gene3D" id="3.30.420.40">
    <property type="match status" value="1"/>
</dbReference>
<evidence type="ECO:0000313" key="5">
    <source>
        <dbReference type="EMBL" id="OLQ01493.1"/>
    </source>
</evidence>
<dbReference type="GO" id="GO:0005524">
    <property type="term" value="F:ATP binding"/>
    <property type="evidence" value="ECO:0007669"/>
    <property type="project" value="UniProtKB-KW"/>
</dbReference>
<accession>A0A1Q9E270</accession>
<feature type="compositionally biased region" description="Basic and acidic residues" evidence="4">
    <location>
        <begin position="108"/>
        <end position="155"/>
    </location>
</feature>
<dbReference type="EMBL" id="LSRX01000290">
    <property type="protein sequence ID" value="OLQ01493.1"/>
    <property type="molecule type" value="Genomic_DNA"/>
</dbReference>
<dbReference type="PANTHER" id="PTHR19375">
    <property type="entry name" value="HEAT SHOCK PROTEIN 70KDA"/>
    <property type="match status" value="1"/>
</dbReference>
<keyword evidence="6" id="KW-1185">Reference proteome</keyword>
<dbReference type="GO" id="GO:0140662">
    <property type="term" value="F:ATP-dependent protein folding chaperone"/>
    <property type="evidence" value="ECO:0007669"/>
    <property type="project" value="InterPro"/>
</dbReference>
<keyword evidence="2" id="KW-0547">Nucleotide-binding</keyword>
<protein>
    <submittedName>
        <fullName evidence="5">Heat shock 70 kDa protein 1</fullName>
    </submittedName>
</protein>
<dbReference type="PROSITE" id="PS00297">
    <property type="entry name" value="HSP70_1"/>
    <property type="match status" value="1"/>
</dbReference>
<dbReference type="Pfam" id="PF00012">
    <property type="entry name" value="HSP70"/>
    <property type="match status" value="1"/>
</dbReference>
<name>A0A1Q9E270_SYMMI</name>
<evidence type="ECO:0000256" key="1">
    <source>
        <dbReference type="ARBA" id="ARBA00007381"/>
    </source>
</evidence>
<keyword evidence="3" id="KW-0067">ATP-binding</keyword>
<dbReference type="SUPFAM" id="SSF53067">
    <property type="entry name" value="Actin-like ATPase domain"/>
    <property type="match status" value="1"/>
</dbReference>
<evidence type="ECO:0000256" key="2">
    <source>
        <dbReference type="ARBA" id="ARBA00022741"/>
    </source>
</evidence>
<organism evidence="5 6">
    <name type="scientific">Symbiodinium microadriaticum</name>
    <name type="common">Dinoflagellate</name>
    <name type="synonym">Zooxanthella microadriatica</name>
    <dbReference type="NCBI Taxonomy" id="2951"/>
    <lineage>
        <taxon>Eukaryota</taxon>
        <taxon>Sar</taxon>
        <taxon>Alveolata</taxon>
        <taxon>Dinophyceae</taxon>
        <taxon>Suessiales</taxon>
        <taxon>Symbiodiniaceae</taxon>
        <taxon>Symbiodinium</taxon>
    </lineage>
</organism>
<keyword evidence="5" id="KW-0346">Stress response</keyword>
<dbReference type="PRINTS" id="PR00301">
    <property type="entry name" value="HEATSHOCK70"/>
</dbReference>
<evidence type="ECO:0000313" key="6">
    <source>
        <dbReference type="Proteomes" id="UP000186817"/>
    </source>
</evidence>
<comment type="caution">
    <text evidence="5">The sequence shown here is derived from an EMBL/GenBank/DDBJ whole genome shotgun (WGS) entry which is preliminary data.</text>
</comment>
<dbReference type="AlphaFoldDB" id="A0A1Q9E270"/>
<feature type="compositionally biased region" description="Basic residues" evidence="4">
    <location>
        <begin position="156"/>
        <end position="165"/>
    </location>
</feature>
<evidence type="ECO:0000256" key="4">
    <source>
        <dbReference type="SAM" id="MobiDB-lite"/>
    </source>
</evidence>
<evidence type="ECO:0000256" key="3">
    <source>
        <dbReference type="ARBA" id="ARBA00022840"/>
    </source>
</evidence>
<sequence>MLARTMADEKRSPSALQMQLARQSPSGLLANIRARRLGLPLPFAAVAPMRADVGLTAQHINYHNTGWGIMIFAACSKKCCHNLVNVARHLCAEAVLSIALGIHVRQRGEKGGMNRQHRQEDRQGQDKRDGRAGRRQNDRSRNMHEGKKDLEEAPGRTRRQRRRERKAGPPDGQAQTEADEKEPSTKQSTTPGNAARDSESPERDGGGPSSDLGPARAMQTASEEDAKTHAVGIDLGTTYSCVGVYKDGEVQIIANDQGNRTTPSYVAWTEQERLLGDAAKNQVASNPTNTVFDAKRLIGRRFDDPIVQADLKLWPFRVVSDGTKDDKPLIALVRQKALVV</sequence>
<dbReference type="OrthoDB" id="2401965at2759"/>
<gene>
    <name evidence="5" type="ORF">AK812_SmicGene15764</name>
</gene>
<dbReference type="InterPro" id="IPR013126">
    <property type="entry name" value="Hsp_70_fam"/>
</dbReference>
<feature type="region of interest" description="Disordered" evidence="4">
    <location>
        <begin position="108"/>
        <end position="225"/>
    </location>
</feature>